<sequence>MSHHFLLIKGFRPLEVADYMLNRMSPGFIHPLTAQMLVWVNGMLGLSLQSAESLTLAANKLGVISLRPVEADFEIAGGISADGIEQYVFAFVPHDENQQLIWLYQLLDGIITAPQPVGGTAPFERLRPTTIETSDSDWLGALLRAARALCEAPTGRWLLLLPPWLELQADPSCCIEYCEPLATTLGERACVVHELPG</sequence>
<evidence type="ECO:0000313" key="2">
    <source>
        <dbReference type="Proteomes" id="UP000246569"/>
    </source>
</evidence>
<protein>
    <submittedName>
        <fullName evidence="1">Uncharacterized protein</fullName>
    </submittedName>
</protein>
<dbReference type="AlphaFoldDB" id="A0A317N009"/>
<proteinExistence type="predicted"/>
<name>A0A317N009_9GAMM</name>
<dbReference type="EMBL" id="QGTJ01000001">
    <property type="protein sequence ID" value="PWV65892.1"/>
    <property type="molecule type" value="Genomic_DNA"/>
</dbReference>
<comment type="caution">
    <text evidence="1">The sequence shown here is derived from an EMBL/GenBank/DDBJ whole genome shotgun (WGS) entry which is preliminary data.</text>
</comment>
<organism evidence="1 2">
    <name type="scientific">Plasticicumulans acidivorans</name>
    <dbReference type="NCBI Taxonomy" id="886464"/>
    <lineage>
        <taxon>Bacteria</taxon>
        <taxon>Pseudomonadati</taxon>
        <taxon>Pseudomonadota</taxon>
        <taxon>Gammaproteobacteria</taxon>
        <taxon>Candidatus Competibacteraceae</taxon>
        <taxon>Plasticicumulans</taxon>
    </lineage>
</organism>
<accession>A0A317N009</accession>
<reference evidence="1 2" key="1">
    <citation type="submission" date="2018-05" db="EMBL/GenBank/DDBJ databases">
        <title>Genomic Encyclopedia of Type Strains, Phase IV (KMG-IV): sequencing the most valuable type-strain genomes for metagenomic binning, comparative biology and taxonomic classification.</title>
        <authorList>
            <person name="Goeker M."/>
        </authorList>
    </citation>
    <scope>NUCLEOTIDE SEQUENCE [LARGE SCALE GENOMIC DNA]</scope>
    <source>
        <strain evidence="1 2">DSM 23606</strain>
    </source>
</reference>
<dbReference type="RefSeq" id="WP_110016876.1">
    <property type="nucleotide sequence ID" value="NZ_QGTJ01000001.1"/>
</dbReference>
<gene>
    <name evidence="1" type="ORF">C7443_101378</name>
</gene>
<dbReference type="Proteomes" id="UP000246569">
    <property type="component" value="Unassembled WGS sequence"/>
</dbReference>
<evidence type="ECO:0000313" key="1">
    <source>
        <dbReference type="EMBL" id="PWV65892.1"/>
    </source>
</evidence>
<keyword evidence="2" id="KW-1185">Reference proteome</keyword>